<reference evidence="4" key="1">
    <citation type="submission" date="2022-08" db="EMBL/GenBank/DDBJ databases">
        <title>The genomic sequence of strain Paenibacillus sp. SCIV0701.</title>
        <authorList>
            <person name="Zhao H."/>
        </authorList>
    </citation>
    <scope>NUCLEOTIDE SEQUENCE</scope>
    <source>
        <strain evidence="4">SCIV0701</strain>
    </source>
</reference>
<feature type="domain" description="TadE-like" evidence="3">
    <location>
        <begin position="17"/>
        <end position="55"/>
    </location>
</feature>
<keyword evidence="2" id="KW-1133">Transmembrane helix</keyword>
<feature type="transmembrane region" description="Helical" evidence="2">
    <location>
        <begin position="25"/>
        <end position="45"/>
    </location>
</feature>
<name>A0A9X2MR55_9BACL</name>
<dbReference type="RefSeq" id="WP_257441832.1">
    <property type="nucleotide sequence ID" value="NZ_JANIPJ010000001.1"/>
</dbReference>
<feature type="region of interest" description="Disordered" evidence="1">
    <location>
        <begin position="106"/>
        <end position="139"/>
    </location>
</feature>
<keyword evidence="5" id="KW-1185">Reference proteome</keyword>
<dbReference type="EMBL" id="JANIPJ010000001">
    <property type="protein sequence ID" value="MCR2802347.1"/>
    <property type="molecule type" value="Genomic_DNA"/>
</dbReference>
<dbReference type="Proteomes" id="UP001141950">
    <property type="component" value="Unassembled WGS sequence"/>
</dbReference>
<accession>A0A9X2MR55</accession>
<comment type="caution">
    <text evidence="4">The sequence shown here is derived from an EMBL/GenBank/DDBJ whole genome shotgun (WGS) entry which is preliminary data.</text>
</comment>
<gene>
    <name evidence="4" type="ORF">NQZ67_00505</name>
</gene>
<evidence type="ECO:0000256" key="1">
    <source>
        <dbReference type="SAM" id="MobiDB-lite"/>
    </source>
</evidence>
<keyword evidence="2" id="KW-0472">Membrane</keyword>
<dbReference type="AlphaFoldDB" id="A0A9X2MR55"/>
<sequence length="247" mass="26699">MSNGGRLARVWGADERGSFTLESALVFPALLAMVLAFLFVGMYLYQKAVVFYAASVTSERAAFSWDNSNREPVSGMLTGPRYDDLYRRFGSDGALASLFGMNKTDEGSRIDWPGETTGSGGAVENASSQETGGVSSGPRSKLISASEWMASAQLPYNGSAAYAISGLETYIEVKLRHPLEVMPWETSWIRGEPAAAGRGIIVEPVEFVRSVALVRYYTTKFANYPMGKTTARSRAGEVLSSIGQQAQ</sequence>
<dbReference type="InterPro" id="IPR012495">
    <property type="entry name" value="TadE-like_dom"/>
</dbReference>
<evidence type="ECO:0000313" key="4">
    <source>
        <dbReference type="EMBL" id="MCR2802347.1"/>
    </source>
</evidence>
<dbReference type="Pfam" id="PF07811">
    <property type="entry name" value="TadE"/>
    <property type="match status" value="1"/>
</dbReference>
<evidence type="ECO:0000313" key="5">
    <source>
        <dbReference type="Proteomes" id="UP001141950"/>
    </source>
</evidence>
<evidence type="ECO:0000259" key="3">
    <source>
        <dbReference type="Pfam" id="PF07811"/>
    </source>
</evidence>
<evidence type="ECO:0000256" key="2">
    <source>
        <dbReference type="SAM" id="Phobius"/>
    </source>
</evidence>
<organism evidence="4 5">
    <name type="scientific">Paenibacillus soyae</name>
    <dbReference type="NCBI Taxonomy" id="2969249"/>
    <lineage>
        <taxon>Bacteria</taxon>
        <taxon>Bacillati</taxon>
        <taxon>Bacillota</taxon>
        <taxon>Bacilli</taxon>
        <taxon>Bacillales</taxon>
        <taxon>Paenibacillaceae</taxon>
        <taxon>Paenibacillus</taxon>
    </lineage>
</organism>
<protein>
    <submittedName>
        <fullName evidence="4">Pilus assembly protein</fullName>
    </submittedName>
</protein>
<proteinExistence type="predicted"/>
<keyword evidence="2" id="KW-0812">Transmembrane</keyword>